<dbReference type="GO" id="GO:1901605">
    <property type="term" value="P:alpha-amino acid metabolic process"/>
    <property type="evidence" value="ECO:0007669"/>
    <property type="project" value="TreeGrafter"/>
</dbReference>
<dbReference type="PANTHER" id="PTHR42790:SF19">
    <property type="entry name" value="KYNURENINE_ALPHA-AMINOADIPATE AMINOTRANSFERASE, MITOCHONDRIAL"/>
    <property type="match status" value="1"/>
</dbReference>
<evidence type="ECO:0000256" key="2">
    <source>
        <dbReference type="ARBA" id="ARBA00007441"/>
    </source>
</evidence>
<name>A0A1J6HZ14_9HYPH</name>
<keyword evidence="4 8" id="KW-0032">Aminotransferase</keyword>
<dbReference type="SUPFAM" id="SSF53383">
    <property type="entry name" value="PLP-dependent transferases"/>
    <property type="match status" value="1"/>
</dbReference>
<dbReference type="Gene3D" id="3.90.1150.10">
    <property type="entry name" value="Aspartate Aminotransferase, domain 1"/>
    <property type="match status" value="1"/>
</dbReference>
<proteinExistence type="inferred from homology"/>
<dbReference type="EMBL" id="MOEC01000009">
    <property type="protein sequence ID" value="OIS93487.1"/>
    <property type="molecule type" value="Genomic_DNA"/>
</dbReference>
<comment type="cofactor">
    <cofactor evidence="1">
        <name>pyridoxal 5'-phosphate</name>
        <dbReference type="ChEBI" id="CHEBI:597326"/>
    </cofactor>
</comment>
<comment type="similarity">
    <text evidence="2">Belongs to the class-I pyridoxal-phosphate-dependent aminotransferase family.</text>
</comment>
<gene>
    <name evidence="8" type="ORF">BLA27_11075</name>
</gene>
<dbReference type="GO" id="GO:0030170">
    <property type="term" value="F:pyridoxal phosphate binding"/>
    <property type="evidence" value="ECO:0007669"/>
    <property type="project" value="InterPro"/>
</dbReference>
<sequence length="394" mass="43820">MNIQYASRMDGIKPSAIRSLNTNPEMIFFGGGYPDGDIFPFDAIKTAFDEAIVNSGREALQYSFSVGLPKLRQQIADRMKQEHIHCTMDNILILQGAQQGLDLVARLLIDKGDVIITEAPTFLGALGAFAACEPQYETVPVDDDGLDTDALEALLLRQPNAKLLYTIPDYHNPTGVTMSLERRKALIRLANKYGLIILEDTPYREVHFDVPPPVPLKSLDKEGRVIYLGSFSKILSPGLRLGWTVASEEIIHKLTLLKLGADTQCSTLNMTAISNLLETYDLERHIATIRKHYRHKKEVMLDALSNKLPRDIRFTDPAGGLFTWLTFPDGFDARKFLIDHAIPKFEVGYVPGDPFYAKHPEINHARVSFSSVPLGNIEPGIARLGEALGNYTAS</sequence>
<dbReference type="PANTHER" id="PTHR42790">
    <property type="entry name" value="AMINOTRANSFERASE"/>
    <property type="match status" value="1"/>
</dbReference>
<dbReference type="InterPro" id="IPR004839">
    <property type="entry name" value="Aminotransferase_I/II_large"/>
</dbReference>
<keyword evidence="5 8" id="KW-0808">Transferase</keyword>
<keyword evidence="6" id="KW-0663">Pyridoxal phosphate</keyword>
<dbReference type="InterPro" id="IPR050859">
    <property type="entry name" value="Class-I_PLP-dep_aminotransf"/>
</dbReference>
<evidence type="ECO:0000259" key="7">
    <source>
        <dbReference type="Pfam" id="PF00155"/>
    </source>
</evidence>
<evidence type="ECO:0000256" key="1">
    <source>
        <dbReference type="ARBA" id="ARBA00001933"/>
    </source>
</evidence>
<dbReference type="Gene3D" id="3.40.640.10">
    <property type="entry name" value="Type I PLP-dependent aspartate aminotransferase-like (Major domain)"/>
    <property type="match status" value="1"/>
</dbReference>
<evidence type="ECO:0000256" key="4">
    <source>
        <dbReference type="ARBA" id="ARBA00022576"/>
    </source>
</evidence>
<dbReference type="Pfam" id="PF00155">
    <property type="entry name" value="Aminotran_1_2"/>
    <property type="match status" value="1"/>
</dbReference>
<dbReference type="InterPro" id="IPR015424">
    <property type="entry name" value="PyrdxlP-dep_Trfase"/>
</dbReference>
<dbReference type="InterPro" id="IPR015421">
    <property type="entry name" value="PyrdxlP-dep_Trfase_major"/>
</dbReference>
<dbReference type="OrthoDB" id="9804020at2"/>
<reference evidence="8 9" key="1">
    <citation type="submission" date="2016-10" db="EMBL/GenBank/DDBJ databases">
        <title>The Draft Genome Sequence of the Potato Rhizosphere Bacteria Ochrobactrum sp. IPA7.2.</title>
        <authorList>
            <person name="Gogoleva N.E."/>
            <person name="Khlopko Y.A."/>
            <person name="Burygin G.L."/>
            <person name="Plotnikov A.O."/>
        </authorList>
    </citation>
    <scope>NUCLEOTIDE SEQUENCE [LARGE SCALE GENOMIC DNA]</scope>
    <source>
        <strain evidence="8 9">IPA7.2</strain>
    </source>
</reference>
<dbReference type="RefSeq" id="WP_071631793.1">
    <property type="nucleotide sequence ID" value="NZ_MOEC01000009.1"/>
</dbReference>
<evidence type="ECO:0000256" key="5">
    <source>
        <dbReference type="ARBA" id="ARBA00022679"/>
    </source>
</evidence>
<evidence type="ECO:0000256" key="3">
    <source>
        <dbReference type="ARBA" id="ARBA00011738"/>
    </source>
</evidence>
<accession>A0A1J6HZ14</accession>
<keyword evidence="9" id="KW-1185">Reference proteome</keyword>
<evidence type="ECO:0000313" key="9">
    <source>
        <dbReference type="Proteomes" id="UP000182985"/>
    </source>
</evidence>
<dbReference type="Proteomes" id="UP000182985">
    <property type="component" value="Unassembled WGS sequence"/>
</dbReference>
<comment type="caution">
    <text evidence="8">The sequence shown here is derived from an EMBL/GenBank/DDBJ whole genome shotgun (WGS) entry which is preliminary data.</text>
</comment>
<protein>
    <submittedName>
        <fullName evidence="8">Aspartate aminotransferase</fullName>
    </submittedName>
</protein>
<comment type="subunit">
    <text evidence="3">Homodimer.</text>
</comment>
<dbReference type="FunFam" id="3.40.640.10:FF:000053">
    <property type="entry name" value="Aminotransferase, class I"/>
    <property type="match status" value="1"/>
</dbReference>
<dbReference type="AlphaFoldDB" id="A0A1J6HZ14"/>
<dbReference type="InterPro" id="IPR015422">
    <property type="entry name" value="PyrdxlP-dep_Trfase_small"/>
</dbReference>
<organism evidence="8 9">
    <name type="scientific">Brucella cytisi</name>
    <dbReference type="NCBI Taxonomy" id="407152"/>
    <lineage>
        <taxon>Bacteria</taxon>
        <taxon>Pseudomonadati</taxon>
        <taxon>Pseudomonadota</taxon>
        <taxon>Alphaproteobacteria</taxon>
        <taxon>Hyphomicrobiales</taxon>
        <taxon>Brucellaceae</taxon>
        <taxon>Brucella/Ochrobactrum group</taxon>
        <taxon>Brucella</taxon>
    </lineage>
</organism>
<feature type="domain" description="Aminotransferase class I/classII large" evidence="7">
    <location>
        <begin position="32"/>
        <end position="383"/>
    </location>
</feature>
<evidence type="ECO:0000256" key="6">
    <source>
        <dbReference type="ARBA" id="ARBA00022898"/>
    </source>
</evidence>
<evidence type="ECO:0000313" key="8">
    <source>
        <dbReference type="EMBL" id="OIS93487.1"/>
    </source>
</evidence>
<dbReference type="CDD" id="cd00609">
    <property type="entry name" value="AAT_like"/>
    <property type="match status" value="1"/>
</dbReference>
<dbReference type="GO" id="GO:0008483">
    <property type="term" value="F:transaminase activity"/>
    <property type="evidence" value="ECO:0007669"/>
    <property type="project" value="UniProtKB-KW"/>
</dbReference>